<dbReference type="Proteomes" id="UP000000763">
    <property type="component" value="Chromosome 9"/>
</dbReference>
<dbReference type="AlphaFoldDB" id="Q653R3"/>
<feature type="compositionally biased region" description="Gly residues" evidence="1">
    <location>
        <begin position="143"/>
        <end position="153"/>
    </location>
</feature>
<accession>Q653R3</accession>
<proteinExistence type="predicted"/>
<evidence type="ECO:0000256" key="1">
    <source>
        <dbReference type="SAM" id="MobiDB-lite"/>
    </source>
</evidence>
<name>Q653R3_ORYSJ</name>
<feature type="region of interest" description="Disordered" evidence="1">
    <location>
        <begin position="129"/>
        <end position="153"/>
    </location>
</feature>
<gene>
    <name evidence="2" type="primary">OJ1065_E04.19</name>
</gene>
<reference evidence="3" key="1">
    <citation type="journal article" date="2005" name="Nature">
        <title>The map-based sequence of the rice genome.</title>
        <authorList>
            <consortium name="International rice genome sequencing project (IRGSP)"/>
            <person name="Matsumoto T."/>
            <person name="Wu J."/>
            <person name="Kanamori H."/>
            <person name="Katayose Y."/>
            <person name="Fujisawa M."/>
            <person name="Namiki N."/>
            <person name="Mizuno H."/>
            <person name="Yamamoto K."/>
            <person name="Antonio B.A."/>
            <person name="Baba T."/>
            <person name="Sakata K."/>
            <person name="Nagamura Y."/>
            <person name="Aoki H."/>
            <person name="Arikawa K."/>
            <person name="Arita K."/>
            <person name="Bito T."/>
            <person name="Chiden Y."/>
            <person name="Fujitsuka N."/>
            <person name="Fukunaka R."/>
            <person name="Hamada M."/>
            <person name="Harada C."/>
            <person name="Hayashi A."/>
            <person name="Hijishita S."/>
            <person name="Honda M."/>
            <person name="Hosokawa S."/>
            <person name="Ichikawa Y."/>
            <person name="Idonuma A."/>
            <person name="Iijima M."/>
            <person name="Ikeda M."/>
            <person name="Ikeno M."/>
            <person name="Ito K."/>
            <person name="Ito S."/>
            <person name="Ito T."/>
            <person name="Ito Y."/>
            <person name="Ito Y."/>
            <person name="Iwabuchi A."/>
            <person name="Kamiya K."/>
            <person name="Karasawa W."/>
            <person name="Kurita K."/>
            <person name="Katagiri S."/>
            <person name="Kikuta A."/>
            <person name="Kobayashi H."/>
            <person name="Kobayashi N."/>
            <person name="Machita K."/>
            <person name="Maehara T."/>
            <person name="Masukawa M."/>
            <person name="Mizubayashi T."/>
            <person name="Mukai Y."/>
            <person name="Nagasaki H."/>
            <person name="Nagata Y."/>
            <person name="Naito S."/>
            <person name="Nakashima M."/>
            <person name="Nakama Y."/>
            <person name="Nakamichi Y."/>
            <person name="Nakamura M."/>
            <person name="Meguro A."/>
            <person name="Negishi M."/>
            <person name="Ohta I."/>
            <person name="Ohta T."/>
            <person name="Okamoto M."/>
            <person name="Ono N."/>
            <person name="Saji S."/>
            <person name="Sakaguchi M."/>
            <person name="Sakai K."/>
            <person name="Shibata M."/>
            <person name="Shimokawa T."/>
            <person name="Song J."/>
            <person name="Takazaki Y."/>
            <person name="Terasawa K."/>
            <person name="Tsugane M."/>
            <person name="Tsuji K."/>
            <person name="Ueda S."/>
            <person name="Waki K."/>
            <person name="Yamagata H."/>
            <person name="Yamamoto M."/>
            <person name="Yamamoto S."/>
            <person name="Yamane H."/>
            <person name="Yoshiki S."/>
            <person name="Yoshihara R."/>
            <person name="Yukawa K."/>
            <person name="Zhong H."/>
            <person name="Yano M."/>
            <person name="Yuan Q."/>
            <person name="Ouyang S."/>
            <person name="Liu J."/>
            <person name="Jones K.M."/>
            <person name="Gansberger K."/>
            <person name="Moffat K."/>
            <person name="Hill J."/>
            <person name="Bera J."/>
            <person name="Fadrosh D."/>
            <person name="Jin S."/>
            <person name="Johri S."/>
            <person name="Kim M."/>
            <person name="Overton L."/>
            <person name="Reardon M."/>
            <person name="Tsitrin T."/>
            <person name="Vuong H."/>
            <person name="Weaver B."/>
            <person name="Ciecko A."/>
            <person name="Tallon L."/>
            <person name="Jackson J."/>
            <person name="Pai G."/>
            <person name="Aken S.V."/>
            <person name="Utterback T."/>
            <person name="Reidmuller S."/>
            <person name="Feldblyum T."/>
            <person name="Hsiao J."/>
            <person name="Zismann V."/>
            <person name="Iobst S."/>
            <person name="de Vazeille A.R."/>
            <person name="Buell C.R."/>
            <person name="Ying K."/>
            <person name="Li Y."/>
            <person name="Lu T."/>
            <person name="Huang Y."/>
            <person name="Zhao Q."/>
            <person name="Feng Q."/>
            <person name="Zhang L."/>
            <person name="Zhu J."/>
            <person name="Weng Q."/>
            <person name="Mu J."/>
            <person name="Lu Y."/>
            <person name="Fan D."/>
            <person name="Liu Y."/>
            <person name="Guan J."/>
            <person name="Zhang Y."/>
            <person name="Yu S."/>
            <person name="Liu X."/>
            <person name="Zhang Y."/>
            <person name="Hong G."/>
            <person name="Han B."/>
            <person name="Choisne N."/>
            <person name="Demange N."/>
            <person name="Orjeda G."/>
            <person name="Samain S."/>
            <person name="Cattolico L."/>
            <person name="Pelletier E."/>
            <person name="Couloux A."/>
            <person name="Segurens B."/>
            <person name="Wincker P."/>
            <person name="D'Hont A."/>
            <person name="Scarpelli C."/>
            <person name="Weissenbach J."/>
            <person name="Salanoubat M."/>
            <person name="Quetier F."/>
            <person name="Yu Y."/>
            <person name="Kim H.R."/>
            <person name="Rambo T."/>
            <person name="Currie J."/>
            <person name="Collura K."/>
            <person name="Luo M."/>
            <person name="Yang T."/>
            <person name="Ammiraju J.S.S."/>
            <person name="Engler F."/>
            <person name="Soderlund C."/>
            <person name="Wing R.A."/>
            <person name="Palmer L.E."/>
            <person name="de la Bastide M."/>
            <person name="Spiegel L."/>
            <person name="Nascimento L."/>
            <person name="Zutavern T."/>
            <person name="O'Shaughnessy A."/>
            <person name="Dike S."/>
            <person name="Dedhia N."/>
            <person name="Preston R."/>
            <person name="Balija V."/>
            <person name="McCombie W.R."/>
            <person name="Chow T."/>
            <person name="Chen H."/>
            <person name="Chung M."/>
            <person name="Chen C."/>
            <person name="Shaw J."/>
            <person name="Wu H."/>
            <person name="Hsiao K."/>
            <person name="Chao Y."/>
            <person name="Chu M."/>
            <person name="Cheng C."/>
            <person name="Hour A."/>
            <person name="Lee P."/>
            <person name="Lin S."/>
            <person name="Lin Y."/>
            <person name="Liou J."/>
            <person name="Liu S."/>
            <person name="Hsing Y."/>
            <person name="Raghuvanshi S."/>
            <person name="Mohanty A."/>
            <person name="Bharti A.K."/>
            <person name="Gaur A."/>
            <person name="Gupta V."/>
            <person name="Kumar D."/>
            <person name="Ravi V."/>
            <person name="Vij S."/>
            <person name="Kapur A."/>
            <person name="Khurana P."/>
            <person name="Khurana P."/>
            <person name="Khurana J.P."/>
            <person name="Tyagi A.K."/>
            <person name="Gaikwad K."/>
            <person name="Singh A."/>
            <person name="Dalal V."/>
            <person name="Srivastava S."/>
            <person name="Dixit A."/>
            <person name="Pal A.K."/>
            <person name="Ghazi I.A."/>
            <person name="Yadav M."/>
            <person name="Pandit A."/>
            <person name="Bhargava A."/>
            <person name="Sureshbabu K."/>
            <person name="Batra K."/>
            <person name="Sharma T.R."/>
            <person name="Mohapatra T."/>
            <person name="Singh N.K."/>
            <person name="Messing J."/>
            <person name="Nelson A.B."/>
            <person name="Fuks G."/>
            <person name="Kavchok S."/>
            <person name="Keizer G."/>
            <person name="Linton E."/>
            <person name="Llaca V."/>
            <person name="Song R."/>
            <person name="Tanyolac B."/>
            <person name="Young S."/>
            <person name="Ho-Il K."/>
            <person name="Hahn J.H."/>
            <person name="Sangsakoo G."/>
            <person name="Vanavichit A."/>
            <person name="de Mattos Luiz.A.T."/>
            <person name="Zimmer P.D."/>
            <person name="Malone G."/>
            <person name="Dellagostin O."/>
            <person name="de Oliveira A.C."/>
            <person name="Bevan M."/>
            <person name="Bancroft I."/>
            <person name="Minx P."/>
            <person name="Cordum H."/>
            <person name="Wilson R."/>
            <person name="Cheng Z."/>
            <person name="Jin W."/>
            <person name="Jiang J."/>
            <person name="Leong S.A."/>
            <person name="Iwama H."/>
            <person name="Gojobori T."/>
            <person name="Itoh T."/>
            <person name="Niimura Y."/>
            <person name="Fujii Y."/>
            <person name="Habara T."/>
            <person name="Sakai H."/>
            <person name="Sato Y."/>
            <person name="Wilson G."/>
            <person name="Kumar K."/>
            <person name="McCouch S."/>
            <person name="Juretic N."/>
            <person name="Hoen D."/>
            <person name="Wright S."/>
            <person name="Bruskiewich R."/>
            <person name="Bureau T."/>
            <person name="Miyao A."/>
            <person name="Hirochika H."/>
            <person name="Nishikawa T."/>
            <person name="Kadowaki K."/>
            <person name="Sugiura M."/>
            <person name="Burr B."/>
            <person name="Sasaki T."/>
        </authorList>
    </citation>
    <scope>NUCLEOTIDE SEQUENCE [LARGE SCALE GENOMIC DNA]</scope>
    <source>
        <strain evidence="3">cv. Nipponbare</strain>
    </source>
</reference>
<protein>
    <submittedName>
        <fullName evidence="2">Uncharacterized protein</fullName>
    </submittedName>
</protein>
<reference evidence="3" key="2">
    <citation type="journal article" date="2008" name="Nucleic Acids Res.">
        <title>The rice annotation project database (RAP-DB): 2008 update.</title>
        <authorList>
            <consortium name="The rice annotation project (RAP)"/>
        </authorList>
    </citation>
    <scope>GENOME REANNOTATION</scope>
    <source>
        <strain evidence="3">cv. Nipponbare</strain>
    </source>
</reference>
<evidence type="ECO:0000313" key="2">
    <source>
        <dbReference type="EMBL" id="BAD45954.1"/>
    </source>
</evidence>
<sequence length="153" mass="15839">MAFRRSAMKARTSRRIHFLAAMKQLGRALPNRFISLIVIALLLIMRLLLVAAAAALVAAGACFQAGGGRRPPPPPPPVELGASIVVLSPTTTTTTSGGGVNLQADAAVPETETKRPVRGVVGVAVDQETDYGYVDPPPDTNRRGGGGAPIPHG</sequence>
<evidence type="ECO:0000313" key="3">
    <source>
        <dbReference type="Proteomes" id="UP000000763"/>
    </source>
</evidence>
<organism evidence="2 3">
    <name type="scientific">Oryza sativa subsp. japonica</name>
    <name type="common">Rice</name>
    <dbReference type="NCBI Taxonomy" id="39947"/>
    <lineage>
        <taxon>Eukaryota</taxon>
        <taxon>Viridiplantae</taxon>
        <taxon>Streptophyta</taxon>
        <taxon>Embryophyta</taxon>
        <taxon>Tracheophyta</taxon>
        <taxon>Spermatophyta</taxon>
        <taxon>Magnoliopsida</taxon>
        <taxon>Liliopsida</taxon>
        <taxon>Poales</taxon>
        <taxon>Poaceae</taxon>
        <taxon>BOP clade</taxon>
        <taxon>Oryzoideae</taxon>
        <taxon>Oryzeae</taxon>
        <taxon>Oryzinae</taxon>
        <taxon>Oryza</taxon>
        <taxon>Oryza sativa</taxon>
    </lineage>
</organism>
<dbReference type="EMBL" id="AP005090">
    <property type="protein sequence ID" value="BAD45954.1"/>
    <property type="molecule type" value="Genomic_DNA"/>
</dbReference>